<dbReference type="SUPFAM" id="SSF50104">
    <property type="entry name" value="Translation proteins SH3-like domain"/>
    <property type="match status" value="1"/>
</dbReference>
<feature type="compositionally biased region" description="Basic residues" evidence="7">
    <location>
        <begin position="135"/>
        <end position="144"/>
    </location>
</feature>
<evidence type="ECO:0000313" key="8">
    <source>
        <dbReference type="EMBL" id="SKA27518.1"/>
    </source>
</evidence>
<evidence type="ECO:0000256" key="5">
    <source>
        <dbReference type="HAMAP-Rule" id="MF_00402"/>
    </source>
</evidence>
<dbReference type="STRING" id="225324.SAMN02745126_04660"/>
<dbReference type="NCBIfam" id="TIGR01024">
    <property type="entry name" value="rplS_bact"/>
    <property type="match status" value="1"/>
</dbReference>
<dbReference type="HAMAP" id="MF_00402">
    <property type="entry name" value="Ribosomal_bL19"/>
    <property type="match status" value="1"/>
</dbReference>
<feature type="region of interest" description="Disordered" evidence="7">
    <location>
        <begin position="131"/>
        <end position="161"/>
    </location>
</feature>
<evidence type="ECO:0000256" key="2">
    <source>
        <dbReference type="ARBA" id="ARBA00022980"/>
    </source>
</evidence>
<organism evidence="8 9">
    <name type="scientific">Enhydrobacter aerosaccus</name>
    <dbReference type="NCBI Taxonomy" id="225324"/>
    <lineage>
        <taxon>Bacteria</taxon>
        <taxon>Pseudomonadati</taxon>
        <taxon>Pseudomonadota</taxon>
        <taxon>Alphaproteobacteria</taxon>
        <taxon>Hyphomicrobiales</taxon>
        <taxon>Enhydrobacter</taxon>
    </lineage>
</organism>
<dbReference type="InterPro" id="IPR008991">
    <property type="entry name" value="Translation_prot_SH3-like_sf"/>
</dbReference>
<dbReference type="GO" id="GO:0022625">
    <property type="term" value="C:cytosolic large ribosomal subunit"/>
    <property type="evidence" value="ECO:0007669"/>
    <property type="project" value="TreeGrafter"/>
</dbReference>
<evidence type="ECO:0000313" key="9">
    <source>
        <dbReference type="Proteomes" id="UP000190092"/>
    </source>
</evidence>
<dbReference type="GO" id="GO:0003735">
    <property type="term" value="F:structural constituent of ribosome"/>
    <property type="evidence" value="ECO:0007669"/>
    <property type="project" value="InterPro"/>
</dbReference>
<dbReference type="OrthoDB" id="9803541at2"/>
<dbReference type="Pfam" id="PF01245">
    <property type="entry name" value="Ribosomal_L19"/>
    <property type="match status" value="1"/>
</dbReference>
<dbReference type="Proteomes" id="UP000190092">
    <property type="component" value="Unassembled WGS sequence"/>
</dbReference>
<dbReference type="InterPro" id="IPR001857">
    <property type="entry name" value="Ribosomal_bL19"/>
</dbReference>
<accession>A0A1T4SHT5</accession>
<evidence type="ECO:0000256" key="4">
    <source>
        <dbReference type="ARBA" id="ARBA00035171"/>
    </source>
</evidence>
<protein>
    <recommendedName>
        <fullName evidence="4 5">Large ribosomal subunit protein bL19</fullName>
    </recommendedName>
</protein>
<dbReference type="PRINTS" id="PR00061">
    <property type="entry name" value="RIBOSOMALL19"/>
</dbReference>
<dbReference type="InterPro" id="IPR038657">
    <property type="entry name" value="Ribosomal_bL19_sf"/>
</dbReference>
<evidence type="ECO:0000256" key="3">
    <source>
        <dbReference type="ARBA" id="ARBA00023274"/>
    </source>
</evidence>
<dbReference type="PANTHER" id="PTHR15680:SF9">
    <property type="entry name" value="LARGE RIBOSOMAL SUBUNIT PROTEIN BL19M"/>
    <property type="match status" value="1"/>
</dbReference>
<sequence>MNILDTLAQATMDKVLAERPVPRFEPGDTLKVHVKVQEGNRERIQVYEGLCIARKNDGVNSSFTVRKISFGEGVERVFPLYSPGIWEIEVVRKGTVRRAKLYYLRELRGKASRIAEDVEAQRELIALQAEEEAKRPRRGKLKKEKPKEEKTVRAAKGGGKK</sequence>
<dbReference type="RefSeq" id="WP_085936598.1">
    <property type="nucleotide sequence ID" value="NZ_FUWJ01000008.1"/>
</dbReference>
<dbReference type="Gene3D" id="2.30.30.790">
    <property type="match status" value="1"/>
</dbReference>
<keyword evidence="9" id="KW-1185">Reference proteome</keyword>
<keyword evidence="2 5" id="KW-0689">Ribosomal protein</keyword>
<dbReference type="AlphaFoldDB" id="A0A1T4SHT5"/>
<name>A0A1T4SHT5_9HYPH</name>
<keyword evidence="3 5" id="KW-0687">Ribonucleoprotein</keyword>
<evidence type="ECO:0000256" key="6">
    <source>
        <dbReference type="RuleBase" id="RU000559"/>
    </source>
</evidence>
<evidence type="ECO:0000256" key="7">
    <source>
        <dbReference type="SAM" id="MobiDB-lite"/>
    </source>
</evidence>
<proteinExistence type="inferred from homology"/>
<comment type="similarity">
    <text evidence="1 5 6">Belongs to the bacterial ribosomal protein bL19 family.</text>
</comment>
<evidence type="ECO:0000256" key="1">
    <source>
        <dbReference type="ARBA" id="ARBA00005781"/>
    </source>
</evidence>
<reference evidence="9" key="1">
    <citation type="submission" date="2017-02" db="EMBL/GenBank/DDBJ databases">
        <authorList>
            <person name="Varghese N."/>
            <person name="Submissions S."/>
        </authorList>
    </citation>
    <scope>NUCLEOTIDE SEQUENCE [LARGE SCALE GENOMIC DNA]</scope>
    <source>
        <strain evidence="9">ATCC 27094</strain>
    </source>
</reference>
<dbReference type="PANTHER" id="PTHR15680">
    <property type="entry name" value="RIBOSOMAL PROTEIN L19"/>
    <property type="match status" value="1"/>
</dbReference>
<dbReference type="FunFam" id="2.30.30.790:FF:000001">
    <property type="entry name" value="50S ribosomal protein L19"/>
    <property type="match status" value="1"/>
</dbReference>
<dbReference type="EMBL" id="FUWJ01000008">
    <property type="protein sequence ID" value="SKA27518.1"/>
    <property type="molecule type" value="Genomic_DNA"/>
</dbReference>
<comment type="function">
    <text evidence="5 6">This protein is located at the 30S-50S ribosomal subunit interface and may play a role in the structure and function of the aminoacyl-tRNA binding site.</text>
</comment>
<dbReference type="GO" id="GO:0006412">
    <property type="term" value="P:translation"/>
    <property type="evidence" value="ECO:0007669"/>
    <property type="project" value="UniProtKB-UniRule"/>
</dbReference>
<gene>
    <name evidence="5" type="primary">rplS</name>
    <name evidence="8" type="ORF">SAMN02745126_04660</name>
</gene>